<name>X1NAA6_9ZZZZ</name>
<dbReference type="InterPro" id="IPR010656">
    <property type="entry name" value="DctM"/>
</dbReference>
<organism evidence="3">
    <name type="scientific">marine sediment metagenome</name>
    <dbReference type="NCBI Taxonomy" id="412755"/>
    <lineage>
        <taxon>unclassified sequences</taxon>
        <taxon>metagenomes</taxon>
        <taxon>ecological metagenomes</taxon>
    </lineage>
</organism>
<keyword evidence="1" id="KW-0812">Transmembrane</keyword>
<feature type="non-terminal residue" evidence="3">
    <location>
        <position position="270"/>
    </location>
</feature>
<evidence type="ECO:0000256" key="1">
    <source>
        <dbReference type="SAM" id="Phobius"/>
    </source>
</evidence>
<feature type="transmembrane region" description="Helical" evidence="1">
    <location>
        <begin position="88"/>
        <end position="105"/>
    </location>
</feature>
<feature type="transmembrane region" description="Helical" evidence="1">
    <location>
        <begin position="112"/>
        <end position="140"/>
    </location>
</feature>
<accession>X1NAA6</accession>
<reference evidence="3" key="1">
    <citation type="journal article" date="2014" name="Front. Microbiol.">
        <title>High frequency of phylogenetically diverse reductive dehalogenase-homologous genes in deep subseafloor sedimentary metagenomes.</title>
        <authorList>
            <person name="Kawai M."/>
            <person name="Futagami T."/>
            <person name="Toyoda A."/>
            <person name="Takaki Y."/>
            <person name="Nishi S."/>
            <person name="Hori S."/>
            <person name="Arai W."/>
            <person name="Tsubouchi T."/>
            <person name="Morono Y."/>
            <person name="Uchiyama I."/>
            <person name="Ito T."/>
            <person name="Fujiyama A."/>
            <person name="Inagaki F."/>
            <person name="Takami H."/>
        </authorList>
    </citation>
    <scope>NUCLEOTIDE SEQUENCE</scope>
    <source>
        <strain evidence="3">Expedition CK06-06</strain>
    </source>
</reference>
<feature type="transmembrane region" description="Helical" evidence="1">
    <location>
        <begin position="57"/>
        <end position="76"/>
    </location>
</feature>
<dbReference type="PANTHER" id="PTHR43849:SF2">
    <property type="entry name" value="BLL3936 PROTEIN"/>
    <property type="match status" value="1"/>
</dbReference>
<keyword evidence="1" id="KW-0472">Membrane</keyword>
<dbReference type="PANTHER" id="PTHR43849">
    <property type="entry name" value="BLL3936 PROTEIN"/>
    <property type="match status" value="1"/>
</dbReference>
<dbReference type="Pfam" id="PF06808">
    <property type="entry name" value="DctM"/>
    <property type="match status" value="1"/>
</dbReference>
<evidence type="ECO:0000313" key="3">
    <source>
        <dbReference type="EMBL" id="GAI15574.1"/>
    </source>
</evidence>
<feature type="domain" description="TRAP C4-dicarboxylate transport system permease DctM subunit" evidence="2">
    <location>
        <begin position="58"/>
        <end position="256"/>
    </location>
</feature>
<evidence type="ECO:0000259" key="2">
    <source>
        <dbReference type="Pfam" id="PF06808"/>
    </source>
</evidence>
<gene>
    <name evidence="3" type="ORF">S06H3_16233</name>
</gene>
<dbReference type="EMBL" id="BARV01008021">
    <property type="protein sequence ID" value="GAI15574.1"/>
    <property type="molecule type" value="Genomic_DNA"/>
</dbReference>
<sequence length="270" mass="29476">MTIFTLMALTGCVYPIIFENKLTAMFFQAREPEQLYIFIIFIIGFAAVLTRIRGGLIILGITASMILYLVWGHYIPGLFGHVAFPNDFIATILYTDLDLGTFGFYNEVNCRLVSIFMVFAALLMASGLGDLFTAIATWLAGNTTGGPAKVAVFSSGMFGMLSGSPVANVAATGAFTIPLMKRIGYKPSMAASVEALASTGGNLMPPIMGIAAFLMAEILGIPYLRICLAALVPVFLWYFICFSSVHYYALREGIKKWRPSREEFMTVIKA</sequence>
<comment type="caution">
    <text evidence="3">The sequence shown here is derived from an EMBL/GenBank/DDBJ whole genome shotgun (WGS) entry which is preliminary data.</text>
</comment>
<dbReference type="AlphaFoldDB" id="X1NAA6"/>
<proteinExistence type="predicted"/>
<feature type="transmembrane region" description="Helical" evidence="1">
    <location>
        <begin position="201"/>
        <end position="224"/>
    </location>
</feature>
<keyword evidence="1" id="KW-1133">Transmembrane helix</keyword>
<feature type="transmembrane region" description="Helical" evidence="1">
    <location>
        <begin position="34"/>
        <end position="50"/>
    </location>
</feature>
<protein>
    <recommendedName>
        <fullName evidence="2">TRAP C4-dicarboxylate transport system permease DctM subunit domain-containing protein</fullName>
    </recommendedName>
</protein>
<feature type="transmembrane region" description="Helical" evidence="1">
    <location>
        <begin position="230"/>
        <end position="250"/>
    </location>
</feature>
<feature type="transmembrane region" description="Helical" evidence="1">
    <location>
        <begin position="160"/>
        <end position="180"/>
    </location>
</feature>